<evidence type="ECO:0000313" key="4">
    <source>
        <dbReference type="Proteomes" id="UP000006565"/>
    </source>
</evidence>
<dbReference type="EMBL" id="CP002117">
    <property type="protein sequence ID" value="ADN37150.1"/>
    <property type="molecule type" value="Genomic_DNA"/>
</dbReference>
<sequence length="392" mass="44343">MKILFVVCGEGLGHASRSTKLARYLENFGHTCIFASYGKAYDFINRQGGFQVYETPGEVKLEGDNGYFSISRTLWSSKGVMINLGKSLQSIRHIITEHSIDLMVSDTMYGAVTAAKLESIPSVFITNQNSFSTADDSGSRYWKALSKIVGKYLTVPDRVIVPDFEPPHTVCGYNLELNNGYKPVFDFVGPIIDSSMFGYDLKKETIFASFGGEPFKVPLYHMLKKIADERPFHTFEAFSTTPGLPESSNNFRVYSYVEDIHRYMAQARVVILHGGLTSLHESLLFNKPSVMIVDPHHPEQWNNARKIEEIGAGILLEGDKVTEKRLSDAIDEALTMKVPDMTHLFNSQDGKVKSYKVIEELMANPGYPKERIHLRRESIKWLKNYENIIRSK</sequence>
<dbReference type="STRING" id="679926.Mpet_2403"/>
<dbReference type="SUPFAM" id="SSF53756">
    <property type="entry name" value="UDP-Glycosyltransferase/glycogen phosphorylase"/>
    <property type="match status" value="1"/>
</dbReference>
<dbReference type="InterPro" id="IPR007235">
    <property type="entry name" value="Glyco_trans_28_C"/>
</dbReference>
<dbReference type="AlphaFoldDB" id="E1RDW3"/>
<name>E1RDW3_METP4</name>
<reference evidence="3 4" key="1">
    <citation type="journal article" date="2010" name="Stand. Genomic Sci.">
        <title>Complete genome sequence of Methanoplanus petrolearius type strain (SEBR 4847).</title>
        <authorList>
            <person name="Brambilla E."/>
            <person name="Djao O.D."/>
            <person name="Daligault H."/>
            <person name="Lapidus A."/>
            <person name="Lucas S."/>
            <person name="Hammon N."/>
            <person name="Nolan M."/>
            <person name="Tice H."/>
            <person name="Cheng J.F."/>
            <person name="Han C."/>
            <person name="Tapia R."/>
            <person name="Goodwin L."/>
            <person name="Pitluck S."/>
            <person name="Liolios K."/>
            <person name="Ivanova N."/>
            <person name="Mavromatis K."/>
            <person name="Mikhailova N."/>
            <person name="Pati A."/>
            <person name="Chen A."/>
            <person name="Palaniappan K."/>
            <person name="Land M."/>
            <person name="Hauser L."/>
            <person name="Chang Y.J."/>
            <person name="Jeffries C.D."/>
            <person name="Rohde M."/>
            <person name="Spring S."/>
            <person name="Sikorski J."/>
            <person name="Goker M."/>
            <person name="Woyke T."/>
            <person name="Bristow J."/>
            <person name="Eisen J.A."/>
            <person name="Markowitz V."/>
            <person name="Hugenholtz P."/>
            <person name="Kyrpides N.C."/>
            <person name="Klenk H.P."/>
        </authorList>
    </citation>
    <scope>NUCLEOTIDE SEQUENCE [LARGE SCALE GENOMIC DNA]</scope>
    <source>
        <strain evidence="4">DSM 11571 / OCM 486 / SEBR 4847</strain>
    </source>
</reference>
<evidence type="ECO:0000259" key="2">
    <source>
        <dbReference type="Pfam" id="PF04101"/>
    </source>
</evidence>
<dbReference type="KEGG" id="mpi:Mpet_2403"/>
<dbReference type="PANTHER" id="PTHR21015:SF22">
    <property type="entry name" value="GLYCOSYLTRANSFERASE"/>
    <property type="match status" value="1"/>
</dbReference>
<dbReference type="PANTHER" id="PTHR21015">
    <property type="entry name" value="UDP-N-ACETYLGLUCOSAMINE--N-ACETYLMURAMYL-(PENTAPEPTIDE) PYROPHOSPHORYL-UNDECAPRENOL N-ACETYLGLUCOSAMINE TRANSFERASE 1"/>
    <property type="match status" value="1"/>
</dbReference>
<dbReference type="GeneID" id="9744895"/>
<dbReference type="Pfam" id="PF04101">
    <property type="entry name" value="Glyco_tran_28_C"/>
    <property type="match status" value="1"/>
</dbReference>
<dbReference type="Gene3D" id="3.40.50.2000">
    <property type="entry name" value="Glycogen Phosphorylase B"/>
    <property type="match status" value="2"/>
</dbReference>
<gene>
    <name evidence="3" type="ordered locus">Mpet_2403</name>
</gene>
<accession>E1RDW3</accession>
<keyword evidence="4" id="KW-1185">Reference proteome</keyword>
<dbReference type="GO" id="GO:0016758">
    <property type="term" value="F:hexosyltransferase activity"/>
    <property type="evidence" value="ECO:0007669"/>
    <property type="project" value="InterPro"/>
</dbReference>
<feature type="domain" description="Glycosyl transferase family 28 C-terminal" evidence="2">
    <location>
        <begin position="244"/>
        <end position="337"/>
    </location>
</feature>
<evidence type="ECO:0000256" key="1">
    <source>
        <dbReference type="ARBA" id="ARBA00006962"/>
    </source>
</evidence>
<dbReference type="Proteomes" id="UP000006565">
    <property type="component" value="Chromosome"/>
</dbReference>
<dbReference type="CAZy" id="GT1">
    <property type="family name" value="Glycosyltransferase Family 1"/>
</dbReference>
<organism evidence="3 4">
    <name type="scientific">Methanolacinia petrolearia (strain DSM 11571 / OCM 486 / SEBR 4847)</name>
    <name type="common">Methanoplanus petrolearius</name>
    <dbReference type="NCBI Taxonomy" id="679926"/>
    <lineage>
        <taxon>Archaea</taxon>
        <taxon>Methanobacteriati</taxon>
        <taxon>Methanobacteriota</taxon>
        <taxon>Stenosarchaea group</taxon>
        <taxon>Methanomicrobia</taxon>
        <taxon>Methanomicrobiales</taxon>
        <taxon>Methanomicrobiaceae</taxon>
        <taxon>Methanolacinia</taxon>
    </lineage>
</organism>
<dbReference type="RefSeq" id="WP_013330327.1">
    <property type="nucleotide sequence ID" value="NC_014507.1"/>
</dbReference>
<dbReference type="OrthoDB" id="46222at2157"/>
<keyword evidence="3" id="KW-0808">Transferase</keyword>
<dbReference type="Pfam" id="PF13528">
    <property type="entry name" value="Glyco_trans_1_3"/>
    <property type="match status" value="1"/>
</dbReference>
<evidence type="ECO:0000313" key="3">
    <source>
        <dbReference type="EMBL" id="ADN37150.1"/>
    </source>
</evidence>
<protein>
    <submittedName>
        <fullName evidence="3">Glycosyltransferase 28 domain protein</fullName>
    </submittedName>
</protein>
<dbReference type="HOGENOM" id="CLU_060247_0_0_2"/>
<comment type="similarity">
    <text evidence="1">Belongs to the glycosyltransferase 28 family.</text>
</comment>
<dbReference type="eggNOG" id="arCOG01393">
    <property type="taxonomic scope" value="Archaea"/>
</dbReference>
<proteinExistence type="inferred from homology"/>